<evidence type="ECO:0000313" key="3">
    <source>
        <dbReference type="Proteomes" id="UP000054481"/>
    </source>
</evidence>
<organism evidence="2 3">
    <name type="scientific">Hirsutella minnesotensis 3608</name>
    <dbReference type="NCBI Taxonomy" id="1043627"/>
    <lineage>
        <taxon>Eukaryota</taxon>
        <taxon>Fungi</taxon>
        <taxon>Dikarya</taxon>
        <taxon>Ascomycota</taxon>
        <taxon>Pezizomycotina</taxon>
        <taxon>Sordariomycetes</taxon>
        <taxon>Hypocreomycetidae</taxon>
        <taxon>Hypocreales</taxon>
        <taxon>Ophiocordycipitaceae</taxon>
        <taxon>Hirsutella</taxon>
    </lineage>
</organism>
<accession>A0A0F8A0G2</accession>
<dbReference type="Proteomes" id="UP000054481">
    <property type="component" value="Unassembled WGS sequence"/>
</dbReference>
<evidence type="ECO:0000313" key="2">
    <source>
        <dbReference type="EMBL" id="KJZ75307.1"/>
    </source>
</evidence>
<keyword evidence="3" id="KW-1185">Reference proteome</keyword>
<evidence type="ECO:0000256" key="1">
    <source>
        <dbReference type="SAM" id="Phobius"/>
    </source>
</evidence>
<gene>
    <name evidence="2" type="ORF">HIM_05233</name>
</gene>
<protein>
    <submittedName>
        <fullName evidence="2">Uncharacterized protein</fullName>
    </submittedName>
</protein>
<dbReference type="EMBL" id="KQ030518">
    <property type="protein sequence ID" value="KJZ75307.1"/>
    <property type="molecule type" value="Genomic_DNA"/>
</dbReference>
<name>A0A0F8A0G2_9HYPO</name>
<proteinExistence type="predicted"/>
<keyword evidence="1" id="KW-0472">Membrane</keyword>
<keyword evidence="1" id="KW-1133">Transmembrane helix</keyword>
<feature type="transmembrane region" description="Helical" evidence="1">
    <location>
        <begin position="41"/>
        <end position="59"/>
    </location>
</feature>
<dbReference type="AlphaFoldDB" id="A0A0F8A0G2"/>
<keyword evidence="1" id="KW-0812">Transmembrane</keyword>
<sequence length="85" mass="9575">MIRVHHPEPDRLLHLPPAQEEVQRGEARLLRLPPQQARVPLAGRIFILVVLVLVLILFSGRGRAVKYSRCRETLHSVGATSLAVR</sequence>
<reference evidence="2 3" key="1">
    <citation type="journal article" date="2014" name="Genome Biol. Evol.">
        <title>Comparative genomics and transcriptomics analyses reveal divergent lifestyle features of nematode endoparasitic fungus Hirsutella minnesotensis.</title>
        <authorList>
            <person name="Lai Y."/>
            <person name="Liu K."/>
            <person name="Zhang X."/>
            <person name="Zhang X."/>
            <person name="Li K."/>
            <person name="Wang N."/>
            <person name="Shu C."/>
            <person name="Wu Y."/>
            <person name="Wang C."/>
            <person name="Bushley K.E."/>
            <person name="Xiang M."/>
            <person name="Liu X."/>
        </authorList>
    </citation>
    <scope>NUCLEOTIDE SEQUENCE [LARGE SCALE GENOMIC DNA]</scope>
    <source>
        <strain evidence="2 3">3608</strain>
    </source>
</reference>